<evidence type="ECO:0000259" key="12">
    <source>
        <dbReference type="PROSITE" id="PS50112"/>
    </source>
</evidence>
<dbReference type="SUPFAM" id="SSF55874">
    <property type="entry name" value="ATPase domain of HSP90 chaperone/DNA topoisomerase II/histidine kinase"/>
    <property type="match status" value="1"/>
</dbReference>
<dbReference type="Pfam" id="PF08447">
    <property type="entry name" value="PAS_3"/>
    <property type="match status" value="4"/>
</dbReference>
<dbReference type="NCBIfam" id="TIGR00229">
    <property type="entry name" value="sensory_box"/>
    <property type="match status" value="3"/>
</dbReference>
<dbReference type="InterPro" id="IPR003661">
    <property type="entry name" value="HisK_dim/P_dom"/>
</dbReference>
<evidence type="ECO:0000256" key="7">
    <source>
        <dbReference type="ARBA" id="ARBA00023012"/>
    </source>
</evidence>
<dbReference type="CDD" id="cd17546">
    <property type="entry name" value="REC_hyHK_CKI1_RcsC-like"/>
    <property type="match status" value="1"/>
</dbReference>
<gene>
    <name evidence="14" type="ORF">H8710_03465</name>
</gene>
<comment type="catalytic activity">
    <reaction evidence="1">
        <text>ATP + protein L-histidine = ADP + protein N-phospho-L-histidine.</text>
        <dbReference type="EC" id="2.7.13.3"/>
    </reaction>
</comment>
<dbReference type="Gene3D" id="3.40.50.2300">
    <property type="match status" value="1"/>
</dbReference>
<dbReference type="PROSITE" id="PS50112">
    <property type="entry name" value="PAS"/>
    <property type="match status" value="3"/>
</dbReference>
<feature type="modified residue" description="4-aspartylphosphate" evidence="9">
    <location>
        <position position="1444"/>
    </location>
</feature>
<dbReference type="PROSITE" id="PS50113">
    <property type="entry name" value="PAC"/>
    <property type="match status" value="2"/>
</dbReference>
<dbReference type="SUPFAM" id="SSF52172">
    <property type="entry name" value="CheY-like"/>
    <property type="match status" value="1"/>
</dbReference>
<dbReference type="InterPro" id="IPR036890">
    <property type="entry name" value="HATPase_C_sf"/>
</dbReference>
<dbReference type="InterPro" id="IPR011006">
    <property type="entry name" value="CheY-like_superfamily"/>
</dbReference>
<dbReference type="SUPFAM" id="SSF55785">
    <property type="entry name" value="PYP-like sensor domain (PAS domain)"/>
    <property type="match status" value="4"/>
</dbReference>
<sequence length="1518" mass="173049">MELLYANPMAKSLFLRKSDVSKLTCYQAAGYDEPCPFCHTAEMGWDKLWVREFHHPGNGRVYQLSGKLLNWGEQAAHIEYIVDITERKREEERSREIKESLQATFSNVPCGLCVYCFDGERISPVFHNPAFYEMMGYSDESIQQIEQQTNYLGVHPEDLEKLQEKIQRLIREGRILQHTYRVWNDKKQEYRWIHLEGSVKLQQDGAKLIYGVYSDFNEQVRLEKELTDANEKMQDIVNAIPGGVAIYKVTDIFKTVYFSDGVPELTGYSPEEYRDLIKRDAVEMVYWEDAAMVVSKAQEVIQTHKVVKLEFRKQHRNGNIVWVRAQVKWIGEEDGCPLLHCVFHNISDLKEAQLEMDHLVNSIPGGIASYRVEGERFIPTYFSDGVVALSGHTREDYTKIFSDNALDMVYEPDRERVLKATLKALQNGEVLDVSYRMRHKDGNLIWIHLNGCRMGPLAETMKFYAVFTGMSAETRLFQSIANETADAIYVIGKENYDLLYANESKALFNQGQSCLGQKCYMALHGKNAPCSFCTLSEHAADGQEHQMLVDGTSRFYSTRFRETEWNGIPAYVKYVRDITEEVETRKEKDRLEQYFQSVLKNLPGGVVVVRCEAGGRMVPEFLSDGYIAMLGDAPENGEDLYNHDILDNVCPDDRQEVREQMAEFIASGESHCEIVCRMQKKDGTFCWVQNTLSLIQSEEGELRVYAVYNDITKEREKQEYIRQQYNDLILQHYRTPGPDAVVLGHCNITKNRIIDIIDYTHSDLLDTFGSERESFFTGLSTLVVDPEERKRFLEMYLNRPALEAFMRGDLERRMRCFIRVPRESKGRYVQIKMNLVSTPDTGDVTGILTVTDITEQTITDRILYQLSVTGYDVVADVDLFKDSYAIVSCNEEASFLPPREGCYSQWISYVERERIVPRDKAQYHKKLAPDYMKKRLTERGPYTFAFSLADERDDIRTKNMTVSAIDLRLGRICLSRTDITESIREQQGLLRVIAYTFELAAFVDVGSRRLTLYTRESVLENLPPNIVENYDNHIMYFVDQYGAEDGREEARRQFNIQTILSLLEEKPDGYDFLFSYRGENGERYKQINVLWGDVNHKTLCLVRADVTDMLAAERQSKKALEDALAFAEDANQAKSDFLSAMSHDIRTPMNAIMGMTALAVAHIDDQNRVSDCLQKISISSKHLLSLINDVLDMSKIERSNIKLNRMKVCLPQMLDQLSDMMAPQARASGLQFRIRMKGIATEYFYGDSLRTNQIFINLLSNAIKFTPEGGSVDFLAQQIEPVENPLHVRYRFIVSDTGIGMTKEFLAHVFDPFCRSDNAARIEGTGLGLSITKGLVDLMRGNISVKSEIKKGTVFQVELEYEPASPEECSRAEKSRAESAGPAGEMLFAGRRFLVAEDNAINAEILSELLRMYGGESVVTVDGAQAVKVFQTAAPGTYDGILMDIQMPRMNGYEATRAIRELDRPDAGTIPIVAMTANAFAEDIQASLEAGMDAHIAKPLDVEMLKNTLNRVLAGKSK</sequence>
<evidence type="ECO:0000313" key="14">
    <source>
        <dbReference type="EMBL" id="MBC8559122.1"/>
    </source>
</evidence>
<evidence type="ECO:0000259" key="10">
    <source>
        <dbReference type="PROSITE" id="PS50109"/>
    </source>
</evidence>
<dbReference type="InterPro" id="IPR004358">
    <property type="entry name" value="Sig_transdc_His_kin-like_C"/>
</dbReference>
<dbReference type="InterPro" id="IPR003594">
    <property type="entry name" value="HATPase_dom"/>
</dbReference>
<keyword evidence="6" id="KW-0418">Kinase</keyword>
<dbReference type="SMART" id="SM00387">
    <property type="entry name" value="HATPase_c"/>
    <property type="match status" value="1"/>
</dbReference>
<dbReference type="InterPro" id="IPR013655">
    <property type="entry name" value="PAS_fold_3"/>
</dbReference>
<reference evidence="14" key="1">
    <citation type="submission" date="2020-08" db="EMBL/GenBank/DDBJ databases">
        <title>Genome public.</title>
        <authorList>
            <person name="Liu C."/>
            <person name="Sun Q."/>
        </authorList>
    </citation>
    <scope>NUCLEOTIDE SEQUENCE</scope>
    <source>
        <strain evidence="14">NSJ-33</strain>
    </source>
</reference>
<dbReference type="InterPro" id="IPR000700">
    <property type="entry name" value="PAS-assoc_C"/>
</dbReference>
<dbReference type="InterPro" id="IPR005467">
    <property type="entry name" value="His_kinase_dom"/>
</dbReference>
<dbReference type="Proteomes" id="UP000610760">
    <property type="component" value="Unassembled WGS sequence"/>
</dbReference>
<dbReference type="InterPro" id="IPR001610">
    <property type="entry name" value="PAC"/>
</dbReference>
<evidence type="ECO:0000256" key="3">
    <source>
        <dbReference type="ARBA" id="ARBA00018672"/>
    </source>
</evidence>
<dbReference type="Pfam" id="PF00072">
    <property type="entry name" value="Response_reg"/>
    <property type="match status" value="1"/>
</dbReference>
<feature type="domain" description="Histidine kinase" evidence="10">
    <location>
        <begin position="1140"/>
        <end position="1363"/>
    </location>
</feature>
<feature type="domain" description="PAS" evidence="12">
    <location>
        <begin position="352"/>
        <end position="428"/>
    </location>
</feature>
<dbReference type="SMART" id="SM00448">
    <property type="entry name" value="REC"/>
    <property type="match status" value="1"/>
</dbReference>
<evidence type="ECO:0000259" key="11">
    <source>
        <dbReference type="PROSITE" id="PS50110"/>
    </source>
</evidence>
<dbReference type="SMART" id="SM00388">
    <property type="entry name" value="HisKA"/>
    <property type="match status" value="1"/>
</dbReference>
<evidence type="ECO:0000256" key="1">
    <source>
        <dbReference type="ARBA" id="ARBA00000085"/>
    </source>
</evidence>
<dbReference type="PROSITE" id="PS50109">
    <property type="entry name" value="HIS_KIN"/>
    <property type="match status" value="1"/>
</dbReference>
<dbReference type="Pfam" id="PF00512">
    <property type="entry name" value="HisKA"/>
    <property type="match status" value="1"/>
</dbReference>
<dbReference type="Gene3D" id="3.30.450.20">
    <property type="entry name" value="PAS domain"/>
    <property type="match status" value="5"/>
</dbReference>
<feature type="domain" description="PAC" evidence="13">
    <location>
        <begin position="672"/>
        <end position="723"/>
    </location>
</feature>
<protein>
    <recommendedName>
        <fullName evidence="3">Stage 0 sporulation protein A homolog</fullName>
        <ecNumber evidence="2">2.7.13.3</ecNumber>
    </recommendedName>
</protein>
<evidence type="ECO:0000256" key="2">
    <source>
        <dbReference type="ARBA" id="ARBA00012438"/>
    </source>
</evidence>
<evidence type="ECO:0000256" key="9">
    <source>
        <dbReference type="PROSITE-ProRule" id="PRU00169"/>
    </source>
</evidence>
<keyword evidence="7" id="KW-0902">Two-component regulatory system</keyword>
<dbReference type="SMART" id="SM00086">
    <property type="entry name" value="PAC"/>
    <property type="match status" value="4"/>
</dbReference>
<comment type="caution">
    <text evidence="14">The sequence shown here is derived from an EMBL/GenBank/DDBJ whole genome shotgun (WGS) entry which is preliminary data.</text>
</comment>
<dbReference type="InterPro" id="IPR036097">
    <property type="entry name" value="HisK_dim/P_sf"/>
</dbReference>
<evidence type="ECO:0000313" key="15">
    <source>
        <dbReference type="Proteomes" id="UP000610760"/>
    </source>
</evidence>
<feature type="domain" description="Response regulatory" evidence="11">
    <location>
        <begin position="1392"/>
        <end position="1513"/>
    </location>
</feature>
<evidence type="ECO:0000256" key="6">
    <source>
        <dbReference type="ARBA" id="ARBA00022777"/>
    </source>
</evidence>
<dbReference type="EC" id="2.7.13.3" evidence="2"/>
<dbReference type="SUPFAM" id="SSF47384">
    <property type="entry name" value="Homodimeric domain of signal transducing histidine kinase"/>
    <property type="match status" value="1"/>
</dbReference>
<name>A0A926E195_9FIRM</name>
<feature type="domain" description="PAS" evidence="12">
    <location>
        <begin position="229"/>
        <end position="304"/>
    </location>
</feature>
<dbReference type="InterPro" id="IPR035965">
    <property type="entry name" value="PAS-like_dom_sf"/>
</dbReference>
<dbReference type="CDD" id="cd00130">
    <property type="entry name" value="PAS"/>
    <property type="match status" value="4"/>
</dbReference>
<dbReference type="CDD" id="cd00082">
    <property type="entry name" value="HisKA"/>
    <property type="match status" value="1"/>
</dbReference>
<comment type="function">
    <text evidence="8">May play the central regulatory role in sporulation. It may be an element of the effector pathway responsible for the activation of sporulation genes in response to nutritional stress. Spo0A may act in concert with spo0H (a sigma factor) to control the expression of some genes that are critical to the sporulation process.</text>
</comment>
<keyword evidence="5" id="KW-0808">Transferase</keyword>
<evidence type="ECO:0000256" key="4">
    <source>
        <dbReference type="ARBA" id="ARBA00022553"/>
    </source>
</evidence>
<dbReference type="PANTHER" id="PTHR43047">
    <property type="entry name" value="TWO-COMPONENT HISTIDINE PROTEIN KINASE"/>
    <property type="match status" value="1"/>
</dbReference>
<dbReference type="InterPro" id="IPR000014">
    <property type="entry name" value="PAS"/>
</dbReference>
<proteinExistence type="predicted"/>
<dbReference type="Gene3D" id="3.30.565.10">
    <property type="entry name" value="Histidine kinase-like ATPase, C-terminal domain"/>
    <property type="match status" value="1"/>
</dbReference>
<evidence type="ECO:0000256" key="5">
    <source>
        <dbReference type="ARBA" id="ARBA00022679"/>
    </source>
</evidence>
<keyword evidence="15" id="KW-1185">Reference proteome</keyword>
<accession>A0A926E195</accession>
<dbReference type="PRINTS" id="PR00344">
    <property type="entry name" value="BCTRLSENSOR"/>
</dbReference>
<dbReference type="Pfam" id="PF02518">
    <property type="entry name" value="HATPase_c"/>
    <property type="match status" value="1"/>
</dbReference>
<dbReference type="InterPro" id="IPR001789">
    <property type="entry name" value="Sig_transdc_resp-reg_receiver"/>
</dbReference>
<dbReference type="SMART" id="SM00091">
    <property type="entry name" value="PAS"/>
    <property type="match status" value="4"/>
</dbReference>
<dbReference type="EMBL" id="JACRSV010000001">
    <property type="protein sequence ID" value="MBC8559122.1"/>
    <property type="molecule type" value="Genomic_DNA"/>
</dbReference>
<dbReference type="Gene3D" id="1.10.287.130">
    <property type="match status" value="1"/>
</dbReference>
<feature type="domain" description="PAS" evidence="12">
    <location>
        <begin position="128"/>
        <end position="173"/>
    </location>
</feature>
<evidence type="ECO:0000256" key="8">
    <source>
        <dbReference type="ARBA" id="ARBA00024867"/>
    </source>
</evidence>
<keyword evidence="4 9" id="KW-0597">Phosphoprotein</keyword>
<dbReference type="GO" id="GO:0000155">
    <property type="term" value="F:phosphorelay sensor kinase activity"/>
    <property type="evidence" value="ECO:0007669"/>
    <property type="project" value="InterPro"/>
</dbReference>
<evidence type="ECO:0000259" key="13">
    <source>
        <dbReference type="PROSITE" id="PS50113"/>
    </source>
</evidence>
<dbReference type="PROSITE" id="PS50110">
    <property type="entry name" value="RESPONSE_REGULATORY"/>
    <property type="match status" value="1"/>
</dbReference>
<feature type="domain" description="PAC" evidence="13">
    <location>
        <begin position="307"/>
        <end position="358"/>
    </location>
</feature>
<organism evidence="14 15">
    <name type="scientific">Fumia xinanensis</name>
    <dbReference type="NCBI Taxonomy" id="2763659"/>
    <lineage>
        <taxon>Bacteria</taxon>
        <taxon>Bacillati</taxon>
        <taxon>Bacillota</taxon>
        <taxon>Clostridia</taxon>
        <taxon>Eubacteriales</taxon>
        <taxon>Oscillospiraceae</taxon>
        <taxon>Fumia</taxon>
    </lineage>
</organism>